<dbReference type="SUPFAM" id="SSF47616">
    <property type="entry name" value="GST C-terminal domain-like"/>
    <property type="match status" value="1"/>
</dbReference>
<reference evidence="1" key="1">
    <citation type="submission" date="2020-07" db="EMBL/GenBank/DDBJ databases">
        <title>The High-quality genome of the commercially important snow crab, Chionoecetes opilio.</title>
        <authorList>
            <person name="Jeong J.-H."/>
            <person name="Ryu S."/>
        </authorList>
    </citation>
    <scope>NUCLEOTIDE SEQUENCE</scope>
    <source>
        <strain evidence="1">MADBK_172401_WGS</strain>
        <tissue evidence="1">Digestive gland</tissue>
    </source>
</reference>
<sequence>MAERGREASSGGKSWVSLGLPVTDMSCADNTGAKNLYIIAVQGIKGRLNCLSAATVSCNNQQSNSGSPNSYGDGGCSDTGSRMGTLLASKNLQEFRKRCEELKAIKKYRASTRPMMSPINHKMEKFDLEYDAQSETEINDAASVYEENEPQIVMGAQPYMFEPEYGADEQVFAEPEDQQEDLALPQNMD</sequence>
<dbReference type="GO" id="GO:0003735">
    <property type="term" value="F:structural constituent of ribosome"/>
    <property type="evidence" value="ECO:0007669"/>
    <property type="project" value="InterPro"/>
</dbReference>
<evidence type="ECO:0000313" key="1">
    <source>
        <dbReference type="EMBL" id="KAG0725991.1"/>
    </source>
</evidence>
<keyword evidence="1" id="KW-0689">Ribosomal protein</keyword>
<keyword evidence="2" id="KW-1185">Reference proteome</keyword>
<dbReference type="InterPro" id="IPR036282">
    <property type="entry name" value="Glutathione-S-Trfase_C_sf"/>
</dbReference>
<gene>
    <name evidence="1" type="primary">RpL23_55</name>
    <name evidence="1" type="ORF">GWK47_037504</name>
</gene>
<keyword evidence="1" id="KW-0687">Ribonucleoprotein</keyword>
<dbReference type="GO" id="GO:0005840">
    <property type="term" value="C:ribosome"/>
    <property type="evidence" value="ECO:0007669"/>
    <property type="project" value="UniProtKB-KW"/>
</dbReference>
<dbReference type="AlphaFoldDB" id="A0A8J4YN19"/>
<dbReference type="EMBL" id="JACEEZ010004967">
    <property type="protein sequence ID" value="KAG0725991.1"/>
    <property type="molecule type" value="Genomic_DNA"/>
</dbReference>
<dbReference type="Gene3D" id="2.40.150.20">
    <property type="entry name" value="Ribosomal protein L14"/>
    <property type="match status" value="1"/>
</dbReference>
<name>A0A8J4YN19_CHIOP</name>
<evidence type="ECO:0000313" key="2">
    <source>
        <dbReference type="Proteomes" id="UP000770661"/>
    </source>
</evidence>
<dbReference type="SUPFAM" id="SSF50193">
    <property type="entry name" value="Ribosomal protein L14"/>
    <property type="match status" value="1"/>
</dbReference>
<protein>
    <submittedName>
        <fullName evidence="1">60S ribosomal protein L23</fullName>
    </submittedName>
</protein>
<dbReference type="InterPro" id="IPR036853">
    <property type="entry name" value="Ribosomal_uL14_sf"/>
</dbReference>
<proteinExistence type="predicted"/>
<dbReference type="OrthoDB" id="6114058at2759"/>
<organism evidence="1 2">
    <name type="scientific">Chionoecetes opilio</name>
    <name type="common">Atlantic snow crab</name>
    <name type="synonym">Cancer opilio</name>
    <dbReference type="NCBI Taxonomy" id="41210"/>
    <lineage>
        <taxon>Eukaryota</taxon>
        <taxon>Metazoa</taxon>
        <taxon>Ecdysozoa</taxon>
        <taxon>Arthropoda</taxon>
        <taxon>Crustacea</taxon>
        <taxon>Multicrustacea</taxon>
        <taxon>Malacostraca</taxon>
        <taxon>Eumalacostraca</taxon>
        <taxon>Eucarida</taxon>
        <taxon>Decapoda</taxon>
        <taxon>Pleocyemata</taxon>
        <taxon>Brachyura</taxon>
        <taxon>Eubrachyura</taxon>
        <taxon>Majoidea</taxon>
        <taxon>Majidae</taxon>
        <taxon>Chionoecetes</taxon>
    </lineage>
</organism>
<dbReference type="Proteomes" id="UP000770661">
    <property type="component" value="Unassembled WGS sequence"/>
</dbReference>
<dbReference type="GO" id="GO:0006412">
    <property type="term" value="P:translation"/>
    <property type="evidence" value="ECO:0007669"/>
    <property type="project" value="InterPro"/>
</dbReference>
<comment type="caution">
    <text evidence="1">The sequence shown here is derived from an EMBL/GenBank/DDBJ whole genome shotgun (WGS) entry which is preliminary data.</text>
</comment>
<accession>A0A8J4YN19</accession>